<dbReference type="GeneTree" id="ENSGT00890000139463"/>
<dbReference type="Ensembl" id="ENSOTST00005191345.1">
    <property type="protein sequence ID" value="ENSOTSP00005139773.1"/>
    <property type="gene ID" value="ENSOTSG00005070505.1"/>
</dbReference>
<dbReference type="GO" id="GO:0006355">
    <property type="term" value="P:regulation of DNA-templated transcription"/>
    <property type="evidence" value="ECO:0007669"/>
    <property type="project" value="TreeGrafter"/>
</dbReference>
<evidence type="ECO:0000259" key="4">
    <source>
        <dbReference type="Pfam" id="PF21549"/>
    </source>
</evidence>
<name>A0AAZ3RFK8_ONCTS</name>
<dbReference type="PANTHER" id="PTHR16516">
    <property type="entry name" value="AGAP007109-PA"/>
    <property type="match status" value="1"/>
</dbReference>
<feature type="compositionally biased region" description="Polar residues" evidence="3">
    <location>
        <begin position="220"/>
        <end position="229"/>
    </location>
</feature>
<dbReference type="GeneID" id="112247409"/>
<comment type="subcellular location">
    <subcellularLocation>
        <location evidence="1">Nucleus</location>
    </subcellularLocation>
</comment>
<feature type="domain" description="SET" evidence="4">
    <location>
        <begin position="31"/>
        <end position="81"/>
    </location>
</feature>
<dbReference type="RefSeq" id="XP_024271928.1">
    <property type="nucleotide sequence ID" value="XM_024416160.2"/>
</dbReference>
<sequence>MDRRTAPYILRRPVSIWLHRQTPQRIDGPMWLRLVQSAWSAEEQNLEHYVKNGHLFFRALRTIQKEEERLVWYGKDLAKLLLLNPLQIQSKGTGLYTCANCNQCFETEFCTQRQPNSHSTKPGQGNTDHVKPDSLPAAAFKQSRPETIPLDSKPATDFHNLARDMDNIKTGSSSTRDSETRGSLIGKHTEVEDRCSEPASGDNAGSTGHRILYFDHEKTTQPSLLSPVQ</sequence>
<reference evidence="5" key="3">
    <citation type="submission" date="2025-09" db="UniProtKB">
        <authorList>
            <consortium name="Ensembl"/>
        </authorList>
    </citation>
    <scope>IDENTIFICATION</scope>
</reference>
<dbReference type="InterPro" id="IPR046341">
    <property type="entry name" value="SET_dom_sf"/>
</dbReference>
<proteinExistence type="predicted"/>
<keyword evidence="2" id="KW-0539">Nucleus</keyword>
<evidence type="ECO:0000256" key="1">
    <source>
        <dbReference type="ARBA" id="ARBA00004123"/>
    </source>
</evidence>
<dbReference type="Gene3D" id="2.170.270.10">
    <property type="entry name" value="SET domain"/>
    <property type="match status" value="1"/>
</dbReference>
<gene>
    <name evidence="5" type="primary">LOC112247409</name>
</gene>
<feature type="region of interest" description="Disordered" evidence="3">
    <location>
        <begin position="165"/>
        <end position="229"/>
    </location>
</feature>
<organism evidence="5 6">
    <name type="scientific">Oncorhynchus tshawytscha</name>
    <name type="common">Chinook salmon</name>
    <name type="synonym">Salmo tshawytscha</name>
    <dbReference type="NCBI Taxonomy" id="74940"/>
    <lineage>
        <taxon>Eukaryota</taxon>
        <taxon>Metazoa</taxon>
        <taxon>Chordata</taxon>
        <taxon>Craniata</taxon>
        <taxon>Vertebrata</taxon>
        <taxon>Euteleostomi</taxon>
        <taxon>Actinopterygii</taxon>
        <taxon>Neopterygii</taxon>
        <taxon>Teleostei</taxon>
        <taxon>Protacanthopterygii</taxon>
        <taxon>Salmoniformes</taxon>
        <taxon>Salmonidae</taxon>
        <taxon>Salmoninae</taxon>
        <taxon>Oncorhynchus</taxon>
    </lineage>
</organism>
<protein>
    <recommendedName>
        <fullName evidence="4">SET domain-containing protein</fullName>
    </recommendedName>
</protein>
<keyword evidence="6" id="KW-1185">Reference proteome</keyword>
<reference evidence="5" key="2">
    <citation type="submission" date="2025-08" db="UniProtKB">
        <authorList>
            <consortium name="Ensembl"/>
        </authorList>
    </citation>
    <scope>IDENTIFICATION</scope>
</reference>
<dbReference type="GO" id="GO:0005634">
    <property type="term" value="C:nucleus"/>
    <property type="evidence" value="ECO:0007669"/>
    <property type="project" value="UniProtKB-SubCell"/>
</dbReference>
<feature type="region of interest" description="Disordered" evidence="3">
    <location>
        <begin position="112"/>
        <end position="133"/>
    </location>
</feature>
<dbReference type="GO" id="GO:0014003">
    <property type="term" value="P:oligodendrocyte development"/>
    <property type="evidence" value="ECO:0007669"/>
    <property type="project" value="TreeGrafter"/>
</dbReference>
<feature type="compositionally biased region" description="Polar residues" evidence="3">
    <location>
        <begin position="112"/>
        <end position="127"/>
    </location>
</feature>
<dbReference type="InterPro" id="IPR052296">
    <property type="entry name" value="TR-Histone_Methyltrans"/>
</dbReference>
<evidence type="ECO:0000256" key="3">
    <source>
        <dbReference type="SAM" id="MobiDB-lite"/>
    </source>
</evidence>
<dbReference type="PANTHER" id="PTHR16516:SF7">
    <property type="entry name" value="PR DOMAIN ZINC FINGER PROTEIN 8"/>
    <property type="match status" value="1"/>
</dbReference>
<dbReference type="AlphaFoldDB" id="A0AAZ3RFK8"/>
<dbReference type="Proteomes" id="UP000694402">
    <property type="component" value="Unassembled WGS sequence"/>
</dbReference>
<accession>A0AAZ3RFK8</accession>
<dbReference type="InterPro" id="IPR001214">
    <property type="entry name" value="SET_dom"/>
</dbReference>
<reference evidence="6" key="1">
    <citation type="journal article" date="2018" name="PLoS ONE">
        <title>Chinook salmon (Oncorhynchus tshawytscha) genome and transcriptome.</title>
        <authorList>
            <person name="Christensen K.A."/>
            <person name="Leong J.S."/>
            <person name="Sakhrani D."/>
            <person name="Biagi C.A."/>
            <person name="Minkley D.R."/>
            <person name="Withler R.E."/>
            <person name="Rondeau E.B."/>
            <person name="Koop B.F."/>
            <person name="Devlin R.H."/>
        </authorList>
    </citation>
    <scope>NUCLEOTIDE SEQUENCE [LARGE SCALE GENOMIC DNA]</scope>
</reference>
<feature type="compositionally biased region" description="Basic and acidic residues" evidence="3">
    <location>
        <begin position="187"/>
        <end position="196"/>
    </location>
</feature>
<evidence type="ECO:0000256" key="2">
    <source>
        <dbReference type="ARBA" id="ARBA00023242"/>
    </source>
</evidence>
<dbReference type="Pfam" id="PF21549">
    <property type="entry name" value="PRDM2_PR"/>
    <property type="match status" value="1"/>
</dbReference>
<evidence type="ECO:0000313" key="6">
    <source>
        <dbReference type="Proteomes" id="UP000694402"/>
    </source>
</evidence>
<dbReference type="KEGG" id="otw:112247409"/>
<evidence type="ECO:0000313" key="5">
    <source>
        <dbReference type="Ensembl" id="ENSOTSP00005139773.1"/>
    </source>
</evidence>